<dbReference type="SUPFAM" id="SSF52210">
    <property type="entry name" value="Succinyl-CoA synthetase domains"/>
    <property type="match status" value="1"/>
</dbReference>
<dbReference type="GO" id="GO:0003878">
    <property type="term" value="F:ATP citrate synthase activity"/>
    <property type="evidence" value="ECO:0007669"/>
    <property type="project" value="UniProtKB-EC"/>
</dbReference>
<keyword evidence="5" id="KW-0963">Cytoplasm</keyword>
<evidence type="ECO:0000256" key="11">
    <source>
        <dbReference type="ARBA" id="ARBA00023098"/>
    </source>
</evidence>
<comment type="caution">
    <text evidence="14">The sequence shown here is derived from an EMBL/GenBank/DDBJ whole genome shotgun (WGS) entry which is preliminary data.</text>
</comment>
<dbReference type="OrthoDB" id="3261737at2759"/>
<evidence type="ECO:0000256" key="6">
    <source>
        <dbReference type="ARBA" id="ARBA00022516"/>
    </source>
</evidence>
<keyword evidence="15" id="KW-1185">Reference proteome</keyword>
<dbReference type="InterPro" id="IPR016102">
    <property type="entry name" value="Succinyl-CoA_synth-like"/>
</dbReference>
<dbReference type="Pfam" id="PF24948">
    <property type="entry name" value="Citrate_synth_N"/>
    <property type="match status" value="1"/>
</dbReference>
<evidence type="ECO:0000256" key="10">
    <source>
        <dbReference type="ARBA" id="ARBA00022840"/>
    </source>
</evidence>
<keyword evidence="10" id="KW-0067">ATP-binding</keyword>
<evidence type="ECO:0000313" key="14">
    <source>
        <dbReference type="EMBL" id="ETO32229.1"/>
    </source>
</evidence>
<keyword evidence="9" id="KW-0547">Nucleotide-binding</keyword>
<comment type="similarity">
    <text evidence="2">In the C-terminal section; belongs to the succinate/malate CoA ligase alpha subunit family.</text>
</comment>
<dbReference type="AlphaFoldDB" id="X6P2C9"/>
<keyword evidence="11" id="KW-0443">Lipid metabolism</keyword>
<comment type="similarity">
    <text evidence="3">In the N-terminal section; belongs to the succinate/malate CoA ligase beta subunit family.</text>
</comment>
<organism evidence="14 15">
    <name type="scientific">Reticulomyxa filosa</name>
    <dbReference type="NCBI Taxonomy" id="46433"/>
    <lineage>
        <taxon>Eukaryota</taxon>
        <taxon>Sar</taxon>
        <taxon>Rhizaria</taxon>
        <taxon>Retaria</taxon>
        <taxon>Foraminifera</taxon>
        <taxon>Monothalamids</taxon>
        <taxon>Reticulomyxidae</taxon>
        <taxon>Reticulomyxa</taxon>
    </lineage>
</organism>
<feature type="domain" description="ATP-citrate synthase citrate-binding" evidence="12">
    <location>
        <begin position="213"/>
        <end position="386"/>
    </location>
</feature>
<evidence type="ECO:0000256" key="2">
    <source>
        <dbReference type="ARBA" id="ARBA00005899"/>
    </source>
</evidence>
<evidence type="ECO:0000256" key="8">
    <source>
        <dbReference type="ARBA" id="ARBA00022679"/>
    </source>
</evidence>
<protein>
    <recommendedName>
        <fullName evidence="4">ATP citrate synthase</fullName>
        <ecNumber evidence="4">2.3.3.8</ecNumber>
    </recommendedName>
</protein>
<evidence type="ECO:0000256" key="3">
    <source>
        <dbReference type="ARBA" id="ARBA00010719"/>
    </source>
</evidence>
<keyword evidence="7" id="KW-0597">Phosphoprotein</keyword>
<evidence type="ECO:0000259" key="13">
    <source>
        <dbReference type="Pfam" id="PF24948"/>
    </source>
</evidence>
<evidence type="ECO:0000256" key="5">
    <source>
        <dbReference type="ARBA" id="ARBA00022490"/>
    </source>
</evidence>
<name>X6P2C9_RETFI</name>
<dbReference type="GO" id="GO:0005524">
    <property type="term" value="F:ATP binding"/>
    <property type="evidence" value="ECO:0007669"/>
    <property type="project" value="UniProtKB-KW"/>
</dbReference>
<dbReference type="SUPFAM" id="SSF56059">
    <property type="entry name" value="Glutathione synthetase ATP-binding domain-like"/>
    <property type="match status" value="1"/>
</dbReference>
<keyword evidence="8" id="KW-0808">Transferase</keyword>
<gene>
    <name evidence="14" type="ORF">RFI_04886</name>
</gene>
<dbReference type="Gene3D" id="3.30.470.110">
    <property type="match status" value="1"/>
</dbReference>
<dbReference type="Pfam" id="PF16114">
    <property type="entry name" value="Citrate_bind"/>
    <property type="match status" value="1"/>
</dbReference>
<dbReference type="OMA" id="DMHVSGI"/>
<reference evidence="14 15" key="1">
    <citation type="journal article" date="2013" name="Curr. Biol.">
        <title>The Genome of the Foraminiferan Reticulomyxa filosa.</title>
        <authorList>
            <person name="Glockner G."/>
            <person name="Hulsmann N."/>
            <person name="Schleicher M."/>
            <person name="Noegel A.A."/>
            <person name="Eichinger L."/>
            <person name="Gallinger C."/>
            <person name="Pawlowski J."/>
            <person name="Sierra R."/>
            <person name="Euteneuer U."/>
            <person name="Pillet L."/>
            <person name="Moustafa A."/>
            <person name="Platzer M."/>
            <person name="Groth M."/>
            <person name="Szafranski K."/>
            <person name="Schliwa M."/>
        </authorList>
    </citation>
    <scope>NUCLEOTIDE SEQUENCE [LARGE SCALE GENOMIC DNA]</scope>
</reference>
<evidence type="ECO:0000256" key="1">
    <source>
        <dbReference type="ARBA" id="ARBA00004496"/>
    </source>
</evidence>
<dbReference type="Proteomes" id="UP000023152">
    <property type="component" value="Unassembled WGS sequence"/>
</dbReference>
<dbReference type="GO" id="GO:0005737">
    <property type="term" value="C:cytoplasm"/>
    <property type="evidence" value="ECO:0007669"/>
    <property type="project" value="UniProtKB-SubCell"/>
</dbReference>
<proteinExistence type="inferred from homology"/>
<keyword evidence="6" id="KW-0444">Lipid biosynthesis</keyword>
<evidence type="ECO:0000256" key="9">
    <source>
        <dbReference type="ARBA" id="ARBA00022741"/>
    </source>
</evidence>
<dbReference type="InterPro" id="IPR032263">
    <property type="entry name" value="Citrate-bd"/>
</dbReference>
<comment type="subcellular location">
    <subcellularLocation>
        <location evidence="1">Cytoplasm</location>
    </subcellularLocation>
</comment>
<dbReference type="FunFam" id="3.40.50.261:FF:000004">
    <property type="entry name" value="ATP-citrate synthase subunit"/>
    <property type="match status" value="1"/>
</dbReference>
<feature type="domain" description="ATP-citrate synthase ATP-grasp" evidence="13">
    <location>
        <begin position="13"/>
        <end position="199"/>
    </location>
</feature>
<evidence type="ECO:0000256" key="7">
    <source>
        <dbReference type="ARBA" id="ARBA00022553"/>
    </source>
</evidence>
<evidence type="ECO:0000256" key="4">
    <source>
        <dbReference type="ARBA" id="ARBA00012639"/>
    </source>
</evidence>
<dbReference type="Gene3D" id="3.40.50.261">
    <property type="entry name" value="Succinyl-CoA synthetase domains"/>
    <property type="match status" value="1"/>
</dbReference>
<sequence length="495" mass="56322">MFLVTPETKLDQIESPFDTQIKKAKQSKTKTNQTVVKPDQLLKRRGKLGLVKLNATWKEACQWVSEVRNKKITVDGATDELNYFLVESFIPHKPDEELYLCIHSIRDGDEILFYHQGGVDVGDVDAKVARELLSKIENNQKRDMVSEFIEKIFQMYSELHFCYLEINPLVVLNDLSGVFILDLAAKLDSAAEFQCHSKWSDVVEFPPFFGHHSSPEEKFVEELDERTGASLKLTVLNPTGRVWTMVAGGGASVIYADTVADLGFAHELGNYGEYSGAPTQELTYQYANTLLRCMLKYPREEGKILLIGGGIANFTDVADTFTGVIQALQENKDDMIKQKTKIYVRRGGPNYQRGLKLMKECADSTGLDMQVFGPETHITAIVSMALLSKKDGDEKEDNQELQDVNIESYIENLDLSRFKWNDKWEEVKEKDKNDYVMTEKTKAIVYGMQVGAVQVCVYFFFSLPKEKGLEYTYSQTKNSNVERKKKKILDVYVET</sequence>
<evidence type="ECO:0000313" key="15">
    <source>
        <dbReference type="Proteomes" id="UP000023152"/>
    </source>
</evidence>
<dbReference type="GO" id="GO:0006629">
    <property type="term" value="P:lipid metabolic process"/>
    <property type="evidence" value="ECO:0007669"/>
    <property type="project" value="UniProtKB-KW"/>
</dbReference>
<dbReference type="EC" id="2.3.3.8" evidence="4"/>
<accession>X6P2C9</accession>
<evidence type="ECO:0000259" key="12">
    <source>
        <dbReference type="Pfam" id="PF16114"/>
    </source>
</evidence>
<dbReference type="EMBL" id="ASPP01004377">
    <property type="protein sequence ID" value="ETO32229.1"/>
    <property type="molecule type" value="Genomic_DNA"/>
</dbReference>
<dbReference type="InterPro" id="IPR056749">
    <property type="entry name" value="Citrate_synth_N"/>
</dbReference>